<keyword evidence="3" id="KW-1185">Reference proteome</keyword>
<evidence type="ECO:0000313" key="3">
    <source>
        <dbReference type="Proteomes" id="UP000225740"/>
    </source>
</evidence>
<gene>
    <name evidence="2" type="ORF">CEE69_28305</name>
</gene>
<reference evidence="2 3" key="1">
    <citation type="submission" date="2017-06" db="EMBL/GenBank/DDBJ databases">
        <title>Description of Rhodopirellula bahusiensis sp. nov.</title>
        <authorList>
            <person name="Kizina J."/>
            <person name="Harder J."/>
        </authorList>
    </citation>
    <scope>NUCLEOTIDE SEQUENCE [LARGE SCALE GENOMIC DNA]</scope>
    <source>
        <strain evidence="2 3">SWK21</strain>
    </source>
</reference>
<feature type="transmembrane region" description="Helical" evidence="1">
    <location>
        <begin position="20"/>
        <end position="40"/>
    </location>
</feature>
<keyword evidence="1" id="KW-1133">Transmembrane helix</keyword>
<dbReference type="EMBL" id="NIZW01000035">
    <property type="protein sequence ID" value="PHQ31965.1"/>
    <property type="molecule type" value="Genomic_DNA"/>
</dbReference>
<dbReference type="PROSITE" id="PS00409">
    <property type="entry name" value="PROKAR_NTER_METHYL"/>
    <property type="match status" value="1"/>
</dbReference>
<keyword evidence="1" id="KW-0472">Membrane</keyword>
<organism evidence="2 3">
    <name type="scientific">Rhodopirellula bahusiensis</name>
    <dbReference type="NCBI Taxonomy" id="2014065"/>
    <lineage>
        <taxon>Bacteria</taxon>
        <taxon>Pseudomonadati</taxon>
        <taxon>Planctomycetota</taxon>
        <taxon>Planctomycetia</taxon>
        <taxon>Pirellulales</taxon>
        <taxon>Pirellulaceae</taxon>
        <taxon>Rhodopirellula</taxon>
    </lineage>
</organism>
<accession>A0A2G1VYZ4</accession>
<dbReference type="OrthoDB" id="275839at2"/>
<name>A0A2G1VYZ4_9BACT</name>
<dbReference type="AlphaFoldDB" id="A0A2G1VYZ4"/>
<evidence type="ECO:0000256" key="1">
    <source>
        <dbReference type="SAM" id="Phobius"/>
    </source>
</evidence>
<keyword evidence="1" id="KW-0812">Transmembrane</keyword>
<protein>
    <submittedName>
        <fullName evidence="2">Prepilin-type cleavage/methylation domain-containing protein</fullName>
    </submittedName>
</protein>
<evidence type="ECO:0000313" key="2">
    <source>
        <dbReference type="EMBL" id="PHQ31965.1"/>
    </source>
</evidence>
<comment type="caution">
    <text evidence="2">The sequence shown here is derived from an EMBL/GenBank/DDBJ whole genome shotgun (WGS) entry which is preliminary data.</text>
</comment>
<proteinExistence type="predicted"/>
<sequence>MANGAERMNRRHGFTLLETLVMLTMVIAMLGGTLALVSLIRTSSQHATADGLDRQEIRRLANDIRRDVADANQVEVDGSRLILDFSDSNSRIVYDFGSEPAFARTVESTDESVQSSDRYLINKSSQVELRLQPLSEDEADSDRETSLVELTVALPDRPTKPIQILAAPRISP</sequence>
<dbReference type="Proteomes" id="UP000225740">
    <property type="component" value="Unassembled WGS sequence"/>
</dbReference>
<dbReference type="InterPro" id="IPR012902">
    <property type="entry name" value="N_methyl_site"/>
</dbReference>